<evidence type="ECO:0000313" key="7">
    <source>
        <dbReference type="EMBL" id="EFC53390.1"/>
    </source>
</evidence>
<dbReference type="InterPro" id="IPR003945">
    <property type="entry name" value="NU5C-like"/>
</dbReference>
<keyword evidence="3 5" id="KW-1133">Transmembrane helix</keyword>
<evidence type="ECO:0000256" key="5">
    <source>
        <dbReference type="SAM" id="Phobius"/>
    </source>
</evidence>
<evidence type="ECO:0000256" key="2">
    <source>
        <dbReference type="ARBA" id="ARBA00022692"/>
    </source>
</evidence>
<dbReference type="AlphaFoldDB" id="A0A9W5N0K4"/>
<dbReference type="GO" id="GO:0016020">
    <property type="term" value="C:membrane"/>
    <property type="evidence" value="ECO:0007669"/>
    <property type="project" value="UniProtKB-SubCell"/>
</dbReference>
<evidence type="ECO:0000256" key="3">
    <source>
        <dbReference type="ARBA" id="ARBA00022989"/>
    </source>
</evidence>
<evidence type="ECO:0000313" key="8">
    <source>
        <dbReference type="Proteomes" id="UP000004621"/>
    </source>
</evidence>
<dbReference type="EMBL" id="ACEO02000001">
    <property type="protein sequence ID" value="EFC53390.1"/>
    <property type="molecule type" value="Genomic_DNA"/>
</dbReference>
<dbReference type="PANTHER" id="PTHR42829:SF2">
    <property type="entry name" value="NADH-UBIQUINONE OXIDOREDUCTASE CHAIN 5"/>
    <property type="match status" value="1"/>
</dbReference>
<evidence type="ECO:0000256" key="4">
    <source>
        <dbReference type="ARBA" id="ARBA00023136"/>
    </source>
</evidence>
<protein>
    <submittedName>
        <fullName evidence="7">NADH dehydrogenase subunit L</fullName>
    </submittedName>
</protein>
<dbReference type="Pfam" id="PF00662">
    <property type="entry name" value="Proton_antipo_N"/>
    <property type="match status" value="1"/>
</dbReference>
<comment type="caution">
    <text evidence="7">The sequence shown here is derived from an EMBL/GenBank/DDBJ whole genome shotgun (WGS) entry which is preliminary data.</text>
</comment>
<keyword evidence="2 5" id="KW-0812">Transmembrane</keyword>
<dbReference type="GO" id="GO:0015990">
    <property type="term" value="P:electron transport coupled proton transport"/>
    <property type="evidence" value="ECO:0007669"/>
    <property type="project" value="TreeGrafter"/>
</dbReference>
<dbReference type="GO" id="GO:0008137">
    <property type="term" value="F:NADH dehydrogenase (ubiquinone) activity"/>
    <property type="evidence" value="ECO:0007669"/>
    <property type="project" value="InterPro"/>
</dbReference>
<dbReference type="InterPro" id="IPR001516">
    <property type="entry name" value="Proton_antipo_N"/>
</dbReference>
<gene>
    <name evidence="7" type="ORF">NEISUBOT_03393</name>
</gene>
<feature type="transmembrane region" description="Helical" evidence="5">
    <location>
        <begin position="6"/>
        <end position="24"/>
    </location>
</feature>
<accession>A0A9W5N0K4</accession>
<proteinExistence type="predicted"/>
<reference evidence="7 8" key="1">
    <citation type="submission" date="2010-01" db="EMBL/GenBank/DDBJ databases">
        <authorList>
            <person name="Weinstock G."/>
            <person name="Sodergren E."/>
            <person name="Clifton S."/>
            <person name="Fulton L."/>
            <person name="Fulton B."/>
            <person name="Courtney L."/>
            <person name="Fronick C."/>
            <person name="Harrison M."/>
            <person name="Strong C."/>
            <person name="Farmer C."/>
            <person name="Delahaunty K."/>
            <person name="Markovic C."/>
            <person name="Hall O."/>
            <person name="Minx P."/>
            <person name="Tomlinson C."/>
            <person name="Mitreva M."/>
            <person name="Nelson J."/>
            <person name="Hou S."/>
            <person name="Wollam A."/>
            <person name="Pepin K.H."/>
            <person name="Johnson M."/>
            <person name="Bhonagiri V."/>
            <person name="Nash W.E."/>
            <person name="Warren W."/>
            <person name="Chinwalla A."/>
            <person name="Mardis E.R."/>
            <person name="Wilson R.K."/>
        </authorList>
    </citation>
    <scope>NUCLEOTIDE SEQUENCE [LARGE SCALE GENOMIC DNA]</scope>
    <source>
        <strain evidence="7 8">NJ9703</strain>
    </source>
</reference>
<name>A0A9W5N0K4_NEISU</name>
<dbReference type="PANTHER" id="PTHR42829">
    <property type="entry name" value="NADH-UBIQUINONE OXIDOREDUCTASE CHAIN 5"/>
    <property type="match status" value="1"/>
</dbReference>
<evidence type="ECO:0000256" key="1">
    <source>
        <dbReference type="ARBA" id="ARBA00004141"/>
    </source>
</evidence>
<dbReference type="Proteomes" id="UP000004621">
    <property type="component" value="Unassembled WGS sequence"/>
</dbReference>
<feature type="transmembrane region" description="Helical" evidence="5">
    <location>
        <begin position="91"/>
        <end position="111"/>
    </location>
</feature>
<comment type="subcellular location">
    <subcellularLocation>
        <location evidence="1">Membrane</location>
        <topology evidence="1">Multi-pass membrane protein</topology>
    </subcellularLocation>
</comment>
<dbReference type="GO" id="GO:0003954">
    <property type="term" value="F:NADH dehydrogenase activity"/>
    <property type="evidence" value="ECO:0007669"/>
    <property type="project" value="TreeGrafter"/>
</dbReference>
<dbReference type="GO" id="GO:0042773">
    <property type="term" value="P:ATP synthesis coupled electron transport"/>
    <property type="evidence" value="ECO:0007669"/>
    <property type="project" value="InterPro"/>
</dbReference>
<keyword evidence="4 5" id="KW-0472">Membrane</keyword>
<evidence type="ECO:0000259" key="6">
    <source>
        <dbReference type="Pfam" id="PF00662"/>
    </source>
</evidence>
<feature type="domain" description="NADH-Ubiquinone oxidoreductase (complex I) chain 5 N-terminal" evidence="6">
    <location>
        <begin position="70"/>
        <end position="115"/>
    </location>
</feature>
<feature type="transmembrane region" description="Helical" evidence="5">
    <location>
        <begin position="36"/>
        <end position="55"/>
    </location>
</feature>
<organism evidence="7 8">
    <name type="scientific">Neisseria subflava NJ9703</name>
    <dbReference type="NCBI Taxonomy" id="546268"/>
    <lineage>
        <taxon>Bacteria</taxon>
        <taxon>Pseudomonadati</taxon>
        <taxon>Pseudomonadota</taxon>
        <taxon>Betaproteobacteria</taxon>
        <taxon>Neisseriales</taxon>
        <taxon>Neisseriaceae</taxon>
        <taxon>Neisseria</taxon>
    </lineage>
</organism>
<sequence>MNDMTLYLIIALVPLAGSLIAGLFGNKIGRAGAHTVTILGVAVSAVLSAYVLWGFLNGSRAKFDENVYTWLTMGGLDFSVGFLVDTMTAMMMVVVTGVSLMVHIYTIGYMHDEKSRLPTLLQLYFFVYFQHVDADYEQQLHPALLRLGVCGLGVVSLDRFLFQTSKRNICQPESLFDQPCRRLRLFARYRLGACLFRRQPALSRCIRLSA</sequence>